<dbReference type="PANTHER" id="PTHR47691:SF3">
    <property type="entry name" value="HTH-TYPE TRANSCRIPTIONAL REGULATOR RV0890C-RELATED"/>
    <property type="match status" value="1"/>
</dbReference>
<accession>A0A166ES78</accession>
<dbReference type="Gene3D" id="1.20.930.20">
    <property type="entry name" value="Adaptor protein Cbl, N-terminal domain"/>
    <property type="match status" value="1"/>
</dbReference>
<organism evidence="2 3">
    <name type="scientific">Sistotremastrum suecicum HHB10207 ss-3</name>
    <dbReference type="NCBI Taxonomy" id="1314776"/>
    <lineage>
        <taxon>Eukaryota</taxon>
        <taxon>Fungi</taxon>
        <taxon>Dikarya</taxon>
        <taxon>Basidiomycota</taxon>
        <taxon>Agaricomycotina</taxon>
        <taxon>Agaricomycetes</taxon>
        <taxon>Sistotremastrales</taxon>
        <taxon>Sistotremastraceae</taxon>
        <taxon>Sistotremastrum</taxon>
    </lineage>
</organism>
<dbReference type="AlphaFoldDB" id="A0A166ES78"/>
<keyword evidence="3" id="KW-1185">Reference proteome</keyword>
<dbReference type="InterPro" id="IPR011990">
    <property type="entry name" value="TPR-like_helical_dom_sf"/>
</dbReference>
<name>A0A166ES78_9AGAM</name>
<dbReference type="InterPro" id="IPR049052">
    <property type="entry name" value="nSTAND1"/>
</dbReference>
<dbReference type="EMBL" id="KV428040">
    <property type="protein sequence ID" value="KZT39885.1"/>
    <property type="molecule type" value="Genomic_DNA"/>
</dbReference>
<dbReference type="OrthoDB" id="1534087at2759"/>
<evidence type="ECO:0000313" key="2">
    <source>
        <dbReference type="EMBL" id="KZT39885.1"/>
    </source>
</evidence>
<dbReference type="SUPFAM" id="SSF52540">
    <property type="entry name" value="P-loop containing nucleoside triphosphate hydrolases"/>
    <property type="match status" value="1"/>
</dbReference>
<reference evidence="2 3" key="1">
    <citation type="journal article" date="2016" name="Mol. Biol. Evol.">
        <title>Comparative Genomics of Early-Diverging Mushroom-Forming Fungi Provides Insights into the Origins of Lignocellulose Decay Capabilities.</title>
        <authorList>
            <person name="Nagy L.G."/>
            <person name="Riley R."/>
            <person name="Tritt A."/>
            <person name="Adam C."/>
            <person name="Daum C."/>
            <person name="Floudas D."/>
            <person name="Sun H."/>
            <person name="Yadav J.S."/>
            <person name="Pangilinan J."/>
            <person name="Larsson K.H."/>
            <person name="Matsuura K."/>
            <person name="Barry K."/>
            <person name="Labutti K."/>
            <person name="Kuo R."/>
            <person name="Ohm R.A."/>
            <person name="Bhattacharya S.S."/>
            <person name="Shirouzu T."/>
            <person name="Yoshinaga Y."/>
            <person name="Martin F.M."/>
            <person name="Grigoriev I.V."/>
            <person name="Hibbett D.S."/>
        </authorList>
    </citation>
    <scope>NUCLEOTIDE SEQUENCE [LARGE SCALE GENOMIC DNA]</scope>
    <source>
        <strain evidence="2 3">HHB10207 ss-3</strain>
    </source>
</reference>
<dbReference type="Gene3D" id="1.25.40.10">
    <property type="entry name" value="Tetratricopeptide repeat domain"/>
    <property type="match status" value="3"/>
</dbReference>
<dbReference type="InterPro" id="IPR019734">
    <property type="entry name" value="TPR_rpt"/>
</dbReference>
<dbReference type="Gene3D" id="3.40.50.300">
    <property type="entry name" value="P-loop containing nucleotide triphosphate hydrolases"/>
    <property type="match status" value="1"/>
</dbReference>
<dbReference type="GO" id="GO:0007166">
    <property type="term" value="P:cell surface receptor signaling pathway"/>
    <property type="evidence" value="ECO:0007669"/>
    <property type="project" value="InterPro"/>
</dbReference>
<dbReference type="SUPFAM" id="SSF48452">
    <property type="entry name" value="TPR-like"/>
    <property type="match status" value="3"/>
</dbReference>
<dbReference type="InterPro" id="IPR036537">
    <property type="entry name" value="Adaptor_Cbl_N_dom_sf"/>
</dbReference>
<feature type="domain" description="Novel STAND NTPase 1" evidence="1">
    <location>
        <begin position="203"/>
        <end position="341"/>
    </location>
</feature>
<gene>
    <name evidence="2" type="ORF">SISSUDRAFT_1060805</name>
</gene>
<evidence type="ECO:0000313" key="3">
    <source>
        <dbReference type="Proteomes" id="UP000076798"/>
    </source>
</evidence>
<sequence length="1036" mass="113941">MPKLSSSHAQTTNLSIVLDALRSIATNSSLPYPQGVASLAVEINRASAIHAANNEALDHLVTRVLELSWSIAGALQDTSSATSEGLVRAVGKFLNTLQNISDNLSLLPSRNRISRILRSSNETTAINNMEKDLDQCISSFVLESQFANLSLSSSIHENCIQYQDDFAATVSRIYSEQAELSRSQDQESQNDASFASILPPAPQVFFGRASAVTTIVQQLCLPEQSHAAILGPPGIGKTSVALATLQSPDIVSAFGDHRHFLSCDAFLDVESFLMGLGQYCHIDGKVTIARIAAKLTTRTRSLLVLDNFETPWEPASNRQKVEDILTSLADVANLRLLVTLRGAERPAGIAWKRPFLLPLPALDYDAAKQTFLAVSDVDENDLHLPKLLEELDNVPLAVILMANLCQDTSCEELLVRWQRDKTKMLTRGYDGRLSSVDISIEVSLSSERLNRVPLAMTVLQLVSLLPDGISEVETSKLLSGDVARLPPAMSVLRQTSLIYTDHGSDRVRSLAPIREYIQLHRPIGDDALCRLQSYFFKFTESMDEAGTFRDAEETQRIRSQLLNVFTVFLSAFESEVPSVEAIEATIRMGTFAESTGLSEKLLPLAIAAARKIGDPRLELDCINVGYGVSERGRSAAVYRADVERGLLALDNVKGASEQNLDLTRAASFRGLADCARLEGNLERAIQYSKDAIALYQKHQVYWRLADTWRHLAWTYDAAFEPKESRRALNEAIVIAETHNLPLIKAAIYDTQAYSYEEQGLLTLAEKACCEAIELHGQLTGESRSQAASLCTLGSILDGQGRLAEAQNAYLKSGQLFAKLGDTPNLTMLTRMMSGLALEQGDFELAKARAHAALRYYMEFGGPIHRALCILLVGDAELKSGNYSTAWAHISQARALFRVGGEIIWIFEAEALQRLGGATFGMQKRNDALNCYVVAALLCRRGSKRLLASKCIQGIGEVYLAQGDVDNARTCFMATLASIQYLGARRNIAECLLRLVDVAKDRDEARDFIRKASDWFQRAENQAGEVKCRERLAALIP</sequence>
<proteinExistence type="predicted"/>
<dbReference type="InterPro" id="IPR059179">
    <property type="entry name" value="MLKL-like_MCAfunc"/>
</dbReference>
<dbReference type="PANTHER" id="PTHR47691">
    <property type="entry name" value="REGULATOR-RELATED"/>
    <property type="match status" value="1"/>
</dbReference>
<dbReference type="SMART" id="SM00028">
    <property type="entry name" value="TPR"/>
    <property type="match status" value="5"/>
</dbReference>
<dbReference type="CDD" id="cd21037">
    <property type="entry name" value="MLKL_NTD"/>
    <property type="match status" value="1"/>
</dbReference>
<dbReference type="Pfam" id="PF20703">
    <property type="entry name" value="nSTAND1"/>
    <property type="match status" value="1"/>
</dbReference>
<protein>
    <recommendedName>
        <fullName evidence="1">Novel STAND NTPase 1 domain-containing protein</fullName>
    </recommendedName>
</protein>
<evidence type="ECO:0000259" key="1">
    <source>
        <dbReference type="Pfam" id="PF20703"/>
    </source>
</evidence>
<dbReference type="InterPro" id="IPR027417">
    <property type="entry name" value="P-loop_NTPase"/>
</dbReference>
<dbReference type="Proteomes" id="UP000076798">
    <property type="component" value="Unassembled WGS sequence"/>
</dbReference>